<evidence type="ECO:0000313" key="2">
    <source>
        <dbReference type="Proteomes" id="UP000323324"/>
    </source>
</evidence>
<organism evidence="1 2">
    <name type="scientific">Bizionia saleffrena</name>
    <dbReference type="NCBI Taxonomy" id="291189"/>
    <lineage>
        <taxon>Bacteria</taxon>
        <taxon>Pseudomonadati</taxon>
        <taxon>Bacteroidota</taxon>
        <taxon>Flavobacteriia</taxon>
        <taxon>Flavobacteriales</taxon>
        <taxon>Flavobacteriaceae</taxon>
        <taxon>Bizionia</taxon>
    </lineage>
</organism>
<evidence type="ECO:0000313" key="1">
    <source>
        <dbReference type="EMBL" id="TYB80349.1"/>
    </source>
</evidence>
<comment type="caution">
    <text evidence="1">The sequence shown here is derived from an EMBL/GenBank/DDBJ whole genome shotgun (WGS) entry which is preliminary data.</text>
</comment>
<accession>A0A8H2LGY3</accession>
<reference evidence="1 2" key="1">
    <citation type="submission" date="2019-08" db="EMBL/GenBank/DDBJ databases">
        <title>Genomes of Antarctic Bizionia species.</title>
        <authorList>
            <person name="Bowman J.P."/>
        </authorList>
    </citation>
    <scope>NUCLEOTIDE SEQUENCE [LARGE SCALE GENOMIC DNA]</scope>
    <source>
        <strain evidence="1 2">HFD</strain>
    </source>
</reference>
<dbReference type="RefSeq" id="WP_148368240.1">
    <property type="nucleotide sequence ID" value="NZ_VSKM01000001.1"/>
</dbReference>
<protein>
    <submittedName>
        <fullName evidence="1">Uncharacterized protein</fullName>
    </submittedName>
</protein>
<proteinExistence type="predicted"/>
<keyword evidence="2" id="KW-1185">Reference proteome</keyword>
<sequence length="150" mass="17167">MDKFGAYKIIPHKELIIEYYAGVITVKDIILFKKSIRQDPNYNLYWNTLLDLRDSKVSIKSSEIPQVIDFMKIGYNIALTRNTMFLSSSPNEVALAELYSLLVKGSSLNFNIYTVSSIDAVILNFCENVIDKQELVTIINDLKTNTNNIY</sequence>
<dbReference type="EMBL" id="VSKM01000001">
    <property type="protein sequence ID" value="TYB80349.1"/>
    <property type="molecule type" value="Genomic_DNA"/>
</dbReference>
<dbReference type="AlphaFoldDB" id="A0A8H2LGY3"/>
<gene>
    <name evidence="1" type="ORF">ES676_01395</name>
</gene>
<name>A0A8H2LGY3_9FLAO</name>
<dbReference type="Proteomes" id="UP000323324">
    <property type="component" value="Unassembled WGS sequence"/>
</dbReference>